<evidence type="ECO:0000259" key="6">
    <source>
        <dbReference type="PROSITE" id="PS50097"/>
    </source>
</evidence>
<name>A0A2P2I309_9CRUS</name>
<feature type="domain" description="BTB" evidence="6">
    <location>
        <begin position="31"/>
        <end position="93"/>
    </location>
</feature>
<dbReference type="InterPro" id="IPR000210">
    <property type="entry name" value="BTB/POZ_dom"/>
</dbReference>
<evidence type="ECO:0000256" key="2">
    <source>
        <dbReference type="ARBA" id="ARBA00023125"/>
    </source>
</evidence>
<feature type="compositionally biased region" description="Basic and acidic residues" evidence="4">
    <location>
        <begin position="218"/>
        <end position="233"/>
    </location>
</feature>
<keyword evidence="2 3" id="KW-0238">DNA-binding</keyword>
<dbReference type="PRINTS" id="PR00454">
    <property type="entry name" value="ETSDOMAIN"/>
</dbReference>
<comment type="subcellular location">
    <subcellularLocation>
        <location evidence="3">Nucleus</location>
    </subcellularLocation>
</comment>
<dbReference type="Gene3D" id="1.10.10.10">
    <property type="entry name" value="Winged helix-like DNA-binding domain superfamily/Winged helix DNA-binding domain"/>
    <property type="match status" value="1"/>
</dbReference>
<dbReference type="InterPro" id="IPR036390">
    <property type="entry name" value="WH_DNA-bd_sf"/>
</dbReference>
<evidence type="ECO:0000259" key="5">
    <source>
        <dbReference type="PROSITE" id="PS50061"/>
    </source>
</evidence>
<feature type="region of interest" description="Disordered" evidence="4">
    <location>
        <begin position="347"/>
        <end position="371"/>
    </location>
</feature>
<dbReference type="SUPFAM" id="SSF54695">
    <property type="entry name" value="POZ domain"/>
    <property type="match status" value="1"/>
</dbReference>
<protein>
    <submittedName>
        <fullName evidence="7">Flocculation protein FLO11-like</fullName>
    </submittedName>
</protein>
<dbReference type="GO" id="GO:0005634">
    <property type="term" value="C:nucleus"/>
    <property type="evidence" value="ECO:0007669"/>
    <property type="project" value="UniProtKB-SubCell"/>
</dbReference>
<dbReference type="AlphaFoldDB" id="A0A2P2I309"/>
<dbReference type="SMART" id="SM00413">
    <property type="entry name" value="ETS"/>
    <property type="match status" value="1"/>
</dbReference>
<dbReference type="InterPro" id="IPR011333">
    <property type="entry name" value="SKP1/BTB/POZ_sf"/>
</dbReference>
<dbReference type="EMBL" id="IACF01002782">
    <property type="protein sequence ID" value="LAB68423.1"/>
    <property type="molecule type" value="mRNA"/>
</dbReference>
<dbReference type="GO" id="GO:0000981">
    <property type="term" value="F:DNA-binding transcription factor activity, RNA polymerase II-specific"/>
    <property type="evidence" value="ECO:0007669"/>
    <property type="project" value="TreeGrafter"/>
</dbReference>
<reference evidence="7" key="1">
    <citation type="journal article" date="2018" name="Biosci. Biotechnol. Biochem.">
        <title>Polysaccharide hydrolase of the hadal zone amphipods Hirondellea gigas.</title>
        <authorList>
            <person name="Kobayashi H."/>
            <person name="Nagahama T."/>
            <person name="Arai W."/>
            <person name="Sasagawa Y."/>
            <person name="Umeda M."/>
            <person name="Hayashi T."/>
            <person name="Nikaido I."/>
            <person name="Watanabe H."/>
            <person name="Oguri K."/>
            <person name="Kitazato H."/>
            <person name="Fujioka K."/>
            <person name="Kido Y."/>
            <person name="Takami H."/>
        </authorList>
    </citation>
    <scope>NUCLEOTIDE SEQUENCE</scope>
    <source>
        <tissue evidence="7">Whole body</tissue>
    </source>
</reference>
<dbReference type="SUPFAM" id="SSF46785">
    <property type="entry name" value="Winged helix' DNA-binding domain"/>
    <property type="match status" value="1"/>
</dbReference>
<dbReference type="PROSITE" id="PS50061">
    <property type="entry name" value="ETS_DOMAIN_3"/>
    <property type="match status" value="1"/>
</dbReference>
<feature type="compositionally biased region" description="Polar residues" evidence="4">
    <location>
        <begin position="699"/>
        <end position="714"/>
    </location>
</feature>
<dbReference type="GO" id="GO:0043565">
    <property type="term" value="F:sequence-specific DNA binding"/>
    <property type="evidence" value="ECO:0007669"/>
    <property type="project" value="InterPro"/>
</dbReference>
<dbReference type="InterPro" id="IPR036388">
    <property type="entry name" value="WH-like_DNA-bd_sf"/>
</dbReference>
<dbReference type="InterPro" id="IPR000418">
    <property type="entry name" value="Ets_dom"/>
</dbReference>
<evidence type="ECO:0000256" key="4">
    <source>
        <dbReference type="SAM" id="MobiDB-lite"/>
    </source>
</evidence>
<feature type="region of interest" description="Disordered" evidence="4">
    <location>
        <begin position="218"/>
        <end position="252"/>
    </location>
</feature>
<feature type="region of interest" description="Disordered" evidence="4">
    <location>
        <begin position="462"/>
        <end position="501"/>
    </location>
</feature>
<dbReference type="Pfam" id="PF00178">
    <property type="entry name" value="Ets"/>
    <property type="match status" value="1"/>
</dbReference>
<dbReference type="PROSITE" id="PS50097">
    <property type="entry name" value="BTB"/>
    <property type="match status" value="1"/>
</dbReference>
<dbReference type="SMART" id="SM00225">
    <property type="entry name" value="BTB"/>
    <property type="match status" value="1"/>
</dbReference>
<feature type="domain" description="ETS" evidence="5">
    <location>
        <begin position="868"/>
        <end position="953"/>
    </location>
</feature>
<dbReference type="InterPro" id="IPR046328">
    <property type="entry name" value="ETS_fam"/>
</dbReference>
<dbReference type="PANTHER" id="PTHR11849">
    <property type="entry name" value="ETS"/>
    <property type="match status" value="1"/>
</dbReference>
<evidence type="ECO:0000256" key="1">
    <source>
        <dbReference type="ARBA" id="ARBA00005562"/>
    </source>
</evidence>
<dbReference type="Pfam" id="PF00651">
    <property type="entry name" value="BTB"/>
    <property type="match status" value="1"/>
</dbReference>
<dbReference type="PANTHER" id="PTHR11849:SF190">
    <property type="entry name" value="ETS-DOMAIN PROTEIN"/>
    <property type="match status" value="1"/>
</dbReference>
<dbReference type="GO" id="GO:0030154">
    <property type="term" value="P:cell differentiation"/>
    <property type="evidence" value="ECO:0007669"/>
    <property type="project" value="TreeGrafter"/>
</dbReference>
<dbReference type="CDD" id="cd18315">
    <property type="entry name" value="BTB_POZ_BAB-like"/>
    <property type="match status" value="1"/>
</dbReference>
<accession>A0A2P2I309</accession>
<feature type="region of interest" description="Disordered" evidence="4">
    <location>
        <begin position="691"/>
        <end position="723"/>
    </location>
</feature>
<proteinExistence type="evidence at transcript level"/>
<evidence type="ECO:0000256" key="3">
    <source>
        <dbReference type="RuleBase" id="RU004019"/>
    </source>
</evidence>
<organism evidence="7">
    <name type="scientific">Hirondellea gigas</name>
    <dbReference type="NCBI Taxonomy" id="1518452"/>
    <lineage>
        <taxon>Eukaryota</taxon>
        <taxon>Metazoa</taxon>
        <taxon>Ecdysozoa</taxon>
        <taxon>Arthropoda</taxon>
        <taxon>Crustacea</taxon>
        <taxon>Multicrustacea</taxon>
        <taxon>Malacostraca</taxon>
        <taxon>Eumalacostraca</taxon>
        <taxon>Peracarida</taxon>
        <taxon>Amphipoda</taxon>
        <taxon>Amphilochidea</taxon>
        <taxon>Lysianassida</taxon>
        <taxon>Lysianassidira</taxon>
        <taxon>Lysianassoidea</taxon>
        <taxon>Lysianassidae</taxon>
        <taxon>Hirondellea</taxon>
    </lineage>
</organism>
<evidence type="ECO:0000313" key="7">
    <source>
        <dbReference type="EMBL" id="LAB68423.1"/>
    </source>
</evidence>
<keyword evidence="3" id="KW-0539">Nucleus</keyword>
<comment type="similarity">
    <text evidence="1 3">Belongs to the ETS family.</text>
</comment>
<dbReference type="Gene3D" id="3.30.710.10">
    <property type="entry name" value="Potassium Channel Kv1.1, Chain A"/>
    <property type="match status" value="1"/>
</dbReference>
<feature type="compositionally biased region" description="Polar residues" evidence="4">
    <location>
        <begin position="352"/>
        <end position="371"/>
    </location>
</feature>
<sequence>MVEHIARVRWAAHSQEVSSYVSTITYKDAYSDCFLACKGGVLIPAHRVVLAMASPFLSAVFRSAPSTTLSPIIMLEGIEQDHVEALLQYMYFGFSIVRCDRIPSLCKTAKALGIKEFPTLEVAPPASSKSGDRQDVIIEKIERPPFNFENWSQVMEKNDPLWHQHKRIKLGIKVPQQHLPVLNLNPNSSVHPIRQTMKPSERAAPSAEYHHTPPEFVASEKHSRASRGHEPSPDYHACNTNSHDGARNNGDPRSLLHKMISPVEIKIEGKVGCEQIQAAHYKVNQLTNGDSLSNRNKSTAHCPHSIQNIPLPDGVNPLNISQLSSASNNKNVHAERVATGKVLNRTDRRTQSLDYRSPHNSYRVSVSDPTTASETLLKSYPSKTMRDDGIRSLPMDDVKQSKPNCDGEVFEQCDGDYQQDKQNSVRSSVHHDVRRGYEATISHRNVVSRDFVAVAESTATNLRSPSFDPDAKHDMKRKYQSSVELPPDSESLKRGSHSSLPQQVHKEYPVHFDQRPNSAPTTICVQSAAYDLSKKHTSPNNIDIPFHLKLNRNISNGSTTTDNSVDLSKRVYDNVPVSNKCATSGEYHQDLSSYNNFNTEESKYSENKKIISNGAKHIQKLEQEMPRLESLRKLEYHPRKISIADPDHKQVLPKSGPPALLSMSGAPDLVRIPLPKNADKSIKETPIQKNHLSTLPMVSRSSENNYLNRKSPSQPEHPCPPMNTIPNSFIPNDQNKVNAIINFTNKETEPTQNITAPLKNQNIPFQHKDNKDKLKNEYIPDLRYANISVCTSTAQHYVVAPLPLTITDTYKYEEGAHQSILPSPPSSYESHSPKHENIIKSVNCDECFVIDPLLTKISTTKRRRVRGPKSWEYLLRLLRDPSTNPSLIRWENENEGIFRLVKPDAIALRWGKRTGKHFTDMLTYENFARGLRYHYVTGALSAVSERCFVYKFGPKAGIALDCTATDVSNAASVTINC</sequence>